<proteinExistence type="predicted"/>
<dbReference type="EMBL" id="GDHF01033483">
    <property type="protein sequence ID" value="JAI18831.1"/>
    <property type="molecule type" value="Transcribed_RNA"/>
</dbReference>
<gene>
    <name evidence="1" type="ORF">c0_g1_i1</name>
</gene>
<sequence length="131" mass="14946">YIYPISPQKSAYTKRNMGLIATANPEFHNSKDCQEAPRCPKAEKVQTLHSETQSGLVTEPVTTIPTQVENKNLNSQLSKSQKLKKLPLTNKTIKDQYCKRYSKAATTRSNNGRTTTTRVTIFQYSTNWYKK</sequence>
<evidence type="ECO:0000313" key="1">
    <source>
        <dbReference type="EMBL" id="JAI18831.1"/>
    </source>
</evidence>
<protein>
    <submittedName>
        <fullName evidence="1">Uncharacterized protein</fullName>
    </submittedName>
</protein>
<reference evidence="1" key="1">
    <citation type="submission" date="2015-06" db="EMBL/GenBank/DDBJ databases">
        <authorList>
            <person name="Hoefler B.C."/>
            <person name="Straight P.D."/>
        </authorList>
    </citation>
    <scope>NUCLEOTIDE SEQUENCE</scope>
</reference>
<organism evidence="1">
    <name type="scientific">Bactrocera latifrons</name>
    <name type="common">Malaysian fruit fly</name>
    <name type="synonym">Chaetodacus latifrons</name>
    <dbReference type="NCBI Taxonomy" id="174628"/>
    <lineage>
        <taxon>Eukaryota</taxon>
        <taxon>Metazoa</taxon>
        <taxon>Ecdysozoa</taxon>
        <taxon>Arthropoda</taxon>
        <taxon>Hexapoda</taxon>
        <taxon>Insecta</taxon>
        <taxon>Pterygota</taxon>
        <taxon>Neoptera</taxon>
        <taxon>Endopterygota</taxon>
        <taxon>Diptera</taxon>
        <taxon>Brachycera</taxon>
        <taxon>Muscomorpha</taxon>
        <taxon>Tephritoidea</taxon>
        <taxon>Tephritidae</taxon>
        <taxon>Bactrocera</taxon>
        <taxon>Bactrocera</taxon>
    </lineage>
</organism>
<feature type="non-terminal residue" evidence="1">
    <location>
        <position position="1"/>
    </location>
</feature>
<name>A0A0K8TX37_BACLA</name>
<feature type="non-terminal residue" evidence="1">
    <location>
        <position position="131"/>
    </location>
</feature>
<accession>A0A0K8TX37</accession>
<dbReference type="AlphaFoldDB" id="A0A0K8TX37"/>